<evidence type="ECO:0000256" key="3">
    <source>
        <dbReference type="ARBA" id="ARBA00023136"/>
    </source>
</evidence>
<dbReference type="Proteomes" id="UP000464524">
    <property type="component" value="Chromosome"/>
</dbReference>
<name>A0A857JNX2_9ALTE</name>
<evidence type="ECO:0000313" key="5">
    <source>
        <dbReference type="EMBL" id="QHJ12647.1"/>
    </source>
</evidence>
<keyword evidence="1 4" id="KW-0812">Transmembrane</keyword>
<evidence type="ECO:0000313" key="6">
    <source>
        <dbReference type="Proteomes" id="UP000464524"/>
    </source>
</evidence>
<dbReference type="RefSeq" id="WP_160180838.1">
    <property type="nucleotide sequence ID" value="NZ_CP047656.1"/>
</dbReference>
<feature type="transmembrane region" description="Helical" evidence="4">
    <location>
        <begin position="103"/>
        <end position="123"/>
    </location>
</feature>
<dbReference type="Pfam" id="PF07690">
    <property type="entry name" value="MFS_1"/>
    <property type="match status" value="1"/>
</dbReference>
<dbReference type="EMBL" id="CP047656">
    <property type="protein sequence ID" value="QHJ12647.1"/>
    <property type="molecule type" value="Genomic_DNA"/>
</dbReference>
<proteinExistence type="predicted"/>
<protein>
    <recommendedName>
        <fullName evidence="7">MFS transporter</fullName>
    </recommendedName>
</protein>
<feature type="transmembrane region" description="Helical" evidence="4">
    <location>
        <begin position="253"/>
        <end position="272"/>
    </location>
</feature>
<dbReference type="PANTHER" id="PTHR23526:SF4">
    <property type="entry name" value="INTEGRAL MEMBRANE TRANSPORT PROTEIN"/>
    <property type="match status" value="1"/>
</dbReference>
<gene>
    <name evidence="5" type="ORF">FX988_02905</name>
</gene>
<dbReference type="KEGG" id="pmes:FX988_02905"/>
<dbReference type="InterPro" id="IPR052528">
    <property type="entry name" value="Sugar_transport-like"/>
</dbReference>
<dbReference type="Gene3D" id="1.20.1250.20">
    <property type="entry name" value="MFS general substrate transporter like domains"/>
    <property type="match status" value="1"/>
</dbReference>
<feature type="transmembrane region" description="Helical" evidence="4">
    <location>
        <begin position="343"/>
        <end position="366"/>
    </location>
</feature>
<dbReference type="AlphaFoldDB" id="A0A857JNX2"/>
<dbReference type="InterPro" id="IPR011701">
    <property type="entry name" value="MFS"/>
</dbReference>
<feature type="transmembrane region" description="Helical" evidence="4">
    <location>
        <begin position="219"/>
        <end position="241"/>
    </location>
</feature>
<reference evidence="5 6" key="1">
    <citation type="submission" date="2019-12" db="EMBL/GenBank/DDBJ databases">
        <title>Genome sequencing and assembly of endphytes of Porphyra tenera.</title>
        <authorList>
            <person name="Park J.M."/>
            <person name="Shin R."/>
            <person name="Jo S.H."/>
        </authorList>
    </citation>
    <scope>NUCLEOTIDE SEQUENCE [LARGE SCALE GENOMIC DNA]</scope>
    <source>
        <strain evidence="5 6">GPM4</strain>
    </source>
</reference>
<keyword evidence="6" id="KW-1185">Reference proteome</keyword>
<feature type="transmembrane region" description="Helical" evidence="4">
    <location>
        <begin position="78"/>
        <end position="97"/>
    </location>
</feature>
<dbReference type="SUPFAM" id="SSF103473">
    <property type="entry name" value="MFS general substrate transporter"/>
    <property type="match status" value="1"/>
</dbReference>
<dbReference type="PANTHER" id="PTHR23526">
    <property type="entry name" value="INTEGRAL MEMBRANE TRANSPORT PROTEIN-RELATED"/>
    <property type="match status" value="1"/>
</dbReference>
<organism evidence="5 6">
    <name type="scientific">Paraglaciecola mesophila</name>
    <dbReference type="NCBI Taxonomy" id="197222"/>
    <lineage>
        <taxon>Bacteria</taxon>
        <taxon>Pseudomonadati</taxon>
        <taxon>Pseudomonadota</taxon>
        <taxon>Gammaproteobacteria</taxon>
        <taxon>Alteromonadales</taxon>
        <taxon>Alteromonadaceae</taxon>
        <taxon>Paraglaciecola</taxon>
    </lineage>
</organism>
<feature type="transmembrane region" description="Helical" evidence="4">
    <location>
        <begin position="304"/>
        <end position="323"/>
    </location>
</feature>
<dbReference type="OrthoDB" id="1117124at2"/>
<feature type="transmembrane region" description="Helical" evidence="4">
    <location>
        <begin position="171"/>
        <end position="195"/>
    </location>
</feature>
<keyword evidence="2 4" id="KW-1133">Transmembrane helix</keyword>
<feature type="transmembrane region" description="Helical" evidence="4">
    <location>
        <begin position="372"/>
        <end position="391"/>
    </location>
</feature>
<feature type="transmembrane region" description="Helical" evidence="4">
    <location>
        <begin position="143"/>
        <end position="165"/>
    </location>
</feature>
<evidence type="ECO:0000256" key="1">
    <source>
        <dbReference type="ARBA" id="ARBA00022692"/>
    </source>
</evidence>
<evidence type="ECO:0000256" key="2">
    <source>
        <dbReference type="ARBA" id="ARBA00022989"/>
    </source>
</evidence>
<feature type="transmembrane region" description="Helical" evidence="4">
    <location>
        <begin position="279"/>
        <end position="298"/>
    </location>
</feature>
<sequence length="395" mass="43196">MSRKWQFSVFMRLVVISTMTKLADILISAKTTLPWIMTSIGAPSWMISLLVPIRESGSLIPQLPLKRRIQHFVRRERVWRLGVLVQALAILAMVPAVALLGSFGAGLSILILLLILSLGRAICSLTMKDMEGVLIEKGRRGKLVGIASGLSGLLSLISAGALILGKSQFEQAWLLIIIASASVLFMVTLPLSLALRARVTPDDKHTSQSFLRTLRSDKALMHLIISRCLLLHSALIAPFFVSITTEQDGSFHLPYFIAASALAAFLSSYVWGSWSDKSAVLTIRIASVICVVASGAFYCVFDAGSLWLNVGLFFLLSVGYSGIRTARKTYLLDIASGDTRTEYVATANTIVGYVLLIFGAVYAVIYPIIDQHIIALMSLFLLLGLGQSYWLKKEK</sequence>
<keyword evidence="3 4" id="KW-0472">Membrane</keyword>
<dbReference type="GO" id="GO:0022857">
    <property type="term" value="F:transmembrane transporter activity"/>
    <property type="evidence" value="ECO:0007669"/>
    <property type="project" value="InterPro"/>
</dbReference>
<dbReference type="InterPro" id="IPR036259">
    <property type="entry name" value="MFS_trans_sf"/>
</dbReference>
<accession>A0A857JNX2</accession>
<evidence type="ECO:0000256" key="4">
    <source>
        <dbReference type="SAM" id="Phobius"/>
    </source>
</evidence>
<evidence type="ECO:0008006" key="7">
    <source>
        <dbReference type="Google" id="ProtNLM"/>
    </source>
</evidence>